<dbReference type="InParanoid" id="A0A2T3BEK3"/>
<dbReference type="AlphaFoldDB" id="A0A2T3BEK3"/>
<protein>
    <recommendedName>
        <fullName evidence="6">Large ribosomal subunit protein mL53</fullName>
    </recommendedName>
</protein>
<dbReference type="Gene3D" id="3.40.30.10">
    <property type="entry name" value="Glutaredoxin"/>
    <property type="match status" value="1"/>
</dbReference>
<keyword evidence="8" id="KW-1185">Reference proteome</keyword>
<dbReference type="Proteomes" id="UP000241818">
    <property type="component" value="Unassembled WGS sequence"/>
</dbReference>
<dbReference type="OrthoDB" id="4136894at2759"/>
<dbReference type="GeneID" id="36577108"/>
<sequence>MITRFITEVSTVFNPFSPKAKTARLFLSFLPPDARQTMKITTKLLPRSSKEPSFVQVKFKDGKEIKLDAEKLGIKGVAEEVNRHSRILSRADELAN</sequence>
<evidence type="ECO:0000256" key="6">
    <source>
        <dbReference type="ARBA" id="ARBA00035180"/>
    </source>
</evidence>
<evidence type="ECO:0000313" key="8">
    <source>
        <dbReference type="Proteomes" id="UP000241818"/>
    </source>
</evidence>
<dbReference type="EMBL" id="KZ679006">
    <property type="protein sequence ID" value="PSS27805.1"/>
    <property type="molecule type" value="Genomic_DNA"/>
</dbReference>
<gene>
    <name evidence="7" type="ORF">M430DRAFT_63007</name>
</gene>
<keyword evidence="5" id="KW-0687">Ribonucleoprotein</keyword>
<dbReference type="STRING" id="857342.A0A2T3BEK3"/>
<dbReference type="FunCoup" id="A0A2T3BEK3">
    <property type="interactions" value="79"/>
</dbReference>
<dbReference type="RefSeq" id="XP_024725330.1">
    <property type="nucleotide sequence ID" value="XM_024869027.1"/>
</dbReference>
<dbReference type="Pfam" id="PF10780">
    <property type="entry name" value="MRP_L53"/>
    <property type="match status" value="1"/>
</dbReference>
<evidence type="ECO:0000313" key="7">
    <source>
        <dbReference type="EMBL" id="PSS27805.1"/>
    </source>
</evidence>
<dbReference type="PANTHER" id="PTHR28236:SF1">
    <property type="entry name" value="LARGE RIBOSOMAL SUBUNIT PROTEIN ML53"/>
    <property type="match status" value="1"/>
</dbReference>
<dbReference type="InterPro" id="IPR042776">
    <property type="entry name" value="Ribosomal_mL53_fung"/>
</dbReference>
<evidence type="ECO:0000256" key="3">
    <source>
        <dbReference type="ARBA" id="ARBA00022980"/>
    </source>
</evidence>
<keyword evidence="4" id="KW-0496">Mitochondrion</keyword>
<dbReference type="GO" id="GO:0005762">
    <property type="term" value="C:mitochondrial large ribosomal subunit"/>
    <property type="evidence" value="ECO:0007669"/>
    <property type="project" value="TreeGrafter"/>
</dbReference>
<dbReference type="FunFam" id="3.40.30.10:FF:000260">
    <property type="entry name" value="Mitochondrial ribosomal protein L44"/>
    <property type="match status" value="1"/>
</dbReference>
<organism evidence="7 8">
    <name type="scientific">Amorphotheca resinae ATCC 22711</name>
    <dbReference type="NCBI Taxonomy" id="857342"/>
    <lineage>
        <taxon>Eukaryota</taxon>
        <taxon>Fungi</taxon>
        <taxon>Dikarya</taxon>
        <taxon>Ascomycota</taxon>
        <taxon>Pezizomycotina</taxon>
        <taxon>Leotiomycetes</taxon>
        <taxon>Helotiales</taxon>
        <taxon>Amorphothecaceae</taxon>
        <taxon>Amorphotheca</taxon>
    </lineage>
</organism>
<evidence type="ECO:0000256" key="5">
    <source>
        <dbReference type="ARBA" id="ARBA00023274"/>
    </source>
</evidence>
<comment type="similarity">
    <text evidence="2">Belongs to the mitochondrion-specific ribosomal protein mL53 family.</text>
</comment>
<keyword evidence="3" id="KW-0689">Ribosomal protein</keyword>
<evidence type="ECO:0000256" key="1">
    <source>
        <dbReference type="ARBA" id="ARBA00004173"/>
    </source>
</evidence>
<evidence type="ECO:0000256" key="2">
    <source>
        <dbReference type="ARBA" id="ARBA00005557"/>
    </source>
</evidence>
<dbReference type="PANTHER" id="PTHR28236">
    <property type="entry name" value="54S RIBOSOMAL PROTEIN L44, MITOCHONDRIAL"/>
    <property type="match status" value="1"/>
</dbReference>
<proteinExistence type="inferred from homology"/>
<name>A0A2T3BEK3_AMORE</name>
<reference evidence="7 8" key="1">
    <citation type="journal article" date="2018" name="New Phytol.">
        <title>Comparative genomics and transcriptomics depict ericoid mycorrhizal fungi as versatile saprotrophs and plant mutualists.</title>
        <authorList>
            <person name="Martino E."/>
            <person name="Morin E."/>
            <person name="Grelet G.A."/>
            <person name="Kuo A."/>
            <person name="Kohler A."/>
            <person name="Daghino S."/>
            <person name="Barry K.W."/>
            <person name="Cichocki N."/>
            <person name="Clum A."/>
            <person name="Dockter R.B."/>
            <person name="Hainaut M."/>
            <person name="Kuo R.C."/>
            <person name="LaButti K."/>
            <person name="Lindahl B.D."/>
            <person name="Lindquist E.A."/>
            <person name="Lipzen A."/>
            <person name="Khouja H.R."/>
            <person name="Magnuson J."/>
            <person name="Murat C."/>
            <person name="Ohm R.A."/>
            <person name="Singer S.W."/>
            <person name="Spatafora J.W."/>
            <person name="Wang M."/>
            <person name="Veneault-Fourrey C."/>
            <person name="Henrissat B."/>
            <person name="Grigoriev I.V."/>
            <person name="Martin F.M."/>
            <person name="Perotto S."/>
        </authorList>
    </citation>
    <scope>NUCLEOTIDE SEQUENCE [LARGE SCALE GENOMIC DNA]</scope>
    <source>
        <strain evidence="7 8">ATCC 22711</strain>
    </source>
</reference>
<dbReference type="InterPro" id="IPR019716">
    <property type="entry name" value="Ribosomal_mL53"/>
</dbReference>
<evidence type="ECO:0000256" key="4">
    <source>
        <dbReference type="ARBA" id="ARBA00023128"/>
    </source>
</evidence>
<dbReference type="GO" id="GO:0003735">
    <property type="term" value="F:structural constituent of ribosome"/>
    <property type="evidence" value="ECO:0007669"/>
    <property type="project" value="TreeGrafter"/>
</dbReference>
<accession>A0A2T3BEK3</accession>
<comment type="subcellular location">
    <subcellularLocation>
        <location evidence="1">Mitochondrion</location>
    </subcellularLocation>
</comment>